<evidence type="ECO:0000259" key="1">
    <source>
        <dbReference type="Pfam" id="PF13837"/>
    </source>
</evidence>
<evidence type="ECO:0000313" key="3">
    <source>
        <dbReference type="RefSeq" id="XP_025075801.1"/>
    </source>
</evidence>
<reference evidence="3" key="1">
    <citation type="submission" date="2025-08" db="UniProtKB">
        <authorList>
            <consortium name="RefSeq"/>
        </authorList>
    </citation>
    <scope>IDENTIFICATION</scope>
</reference>
<dbReference type="Proteomes" id="UP000504615">
    <property type="component" value="Unplaced"/>
</dbReference>
<evidence type="ECO:0000313" key="2">
    <source>
        <dbReference type="Proteomes" id="UP000504615"/>
    </source>
</evidence>
<dbReference type="Gene3D" id="1.10.10.60">
    <property type="entry name" value="Homeodomain-like"/>
    <property type="match status" value="1"/>
</dbReference>
<proteinExistence type="predicted"/>
<dbReference type="OrthoDB" id="6780173at2759"/>
<organism evidence="2 3">
    <name type="scientific">Pogonomyrmex barbatus</name>
    <name type="common">red harvester ant</name>
    <dbReference type="NCBI Taxonomy" id="144034"/>
    <lineage>
        <taxon>Eukaryota</taxon>
        <taxon>Metazoa</taxon>
        <taxon>Ecdysozoa</taxon>
        <taxon>Arthropoda</taxon>
        <taxon>Hexapoda</taxon>
        <taxon>Insecta</taxon>
        <taxon>Pterygota</taxon>
        <taxon>Neoptera</taxon>
        <taxon>Endopterygota</taxon>
        <taxon>Hymenoptera</taxon>
        <taxon>Apocrita</taxon>
        <taxon>Aculeata</taxon>
        <taxon>Formicoidea</taxon>
        <taxon>Formicidae</taxon>
        <taxon>Myrmicinae</taxon>
        <taxon>Pogonomyrmex</taxon>
    </lineage>
</organism>
<gene>
    <name evidence="3" type="primary">LOC105433824</name>
</gene>
<dbReference type="Pfam" id="PF13837">
    <property type="entry name" value="Myb_DNA-bind_4"/>
    <property type="match status" value="1"/>
</dbReference>
<dbReference type="RefSeq" id="XP_025075801.1">
    <property type="nucleotide sequence ID" value="XM_025220016.1"/>
</dbReference>
<dbReference type="InterPro" id="IPR044822">
    <property type="entry name" value="Myb_DNA-bind_4"/>
</dbReference>
<feature type="domain" description="Myb/SANT-like DNA-binding" evidence="1">
    <location>
        <begin position="5"/>
        <end position="84"/>
    </location>
</feature>
<keyword evidence="2" id="KW-1185">Reference proteome</keyword>
<sequence length="104" mass="12083">HEVILLLLEEYNLRQNDFVTGKIFKKKIWSLIAEMDIKEIKHGYKITEIQCLSKFSELKRTYKAVKDHNNKSGNGIRSYFSHMDILLGLKLFMSSMSTVLSTGK</sequence>
<name>A0A8N1SAN1_9HYME</name>
<protein>
    <submittedName>
        <fullName evidence="3">LOW QUALITY PROTEIN: uncharacterized protein LOC105433824</fullName>
    </submittedName>
</protein>
<feature type="non-terminal residue" evidence="3">
    <location>
        <position position="1"/>
    </location>
</feature>
<dbReference type="AlphaFoldDB" id="A0A8N1SAN1"/>
<dbReference type="GeneID" id="105433824"/>
<accession>A0A8N1SAN1</accession>